<keyword evidence="4 6" id="KW-0472">Membrane</keyword>
<reference evidence="9" key="1">
    <citation type="submission" date="2017-03" db="EMBL/GenBank/DDBJ databases">
        <title>Genomes of endolithic fungi from Antarctica.</title>
        <authorList>
            <person name="Coleine C."/>
            <person name="Masonjones S."/>
            <person name="Stajich J.E."/>
        </authorList>
    </citation>
    <scope>NUCLEOTIDE SEQUENCE [LARGE SCALE GENOMIC DNA]</scope>
    <source>
        <strain evidence="9">CCFEE 5527</strain>
    </source>
</reference>
<accession>A0A1V8SXS9</accession>
<feature type="transmembrane region" description="Helical" evidence="6">
    <location>
        <begin position="517"/>
        <end position="539"/>
    </location>
</feature>
<evidence type="ECO:0000313" key="9">
    <source>
        <dbReference type="Proteomes" id="UP000192596"/>
    </source>
</evidence>
<feature type="transmembrane region" description="Helical" evidence="6">
    <location>
        <begin position="42"/>
        <end position="60"/>
    </location>
</feature>
<dbReference type="EMBL" id="NAJO01000023">
    <property type="protein sequence ID" value="OQO03879.1"/>
    <property type="molecule type" value="Genomic_DNA"/>
</dbReference>
<name>A0A1V8SXS9_9PEZI</name>
<feature type="transmembrane region" description="Helical" evidence="6">
    <location>
        <begin position="269"/>
        <end position="288"/>
    </location>
</feature>
<keyword evidence="3 6" id="KW-1133">Transmembrane helix</keyword>
<feature type="transmembrane region" description="Helical" evidence="6">
    <location>
        <begin position="308"/>
        <end position="333"/>
    </location>
</feature>
<gene>
    <name evidence="8" type="ORF">B0A48_10520</name>
</gene>
<keyword evidence="9" id="KW-1185">Reference proteome</keyword>
<feature type="transmembrane region" description="Helical" evidence="6">
    <location>
        <begin position="238"/>
        <end position="257"/>
    </location>
</feature>
<dbReference type="AlphaFoldDB" id="A0A1V8SXS9"/>
<evidence type="ECO:0000256" key="4">
    <source>
        <dbReference type="ARBA" id="ARBA00023136"/>
    </source>
</evidence>
<evidence type="ECO:0000256" key="3">
    <source>
        <dbReference type="ARBA" id="ARBA00022989"/>
    </source>
</evidence>
<dbReference type="GO" id="GO:0005886">
    <property type="term" value="C:plasma membrane"/>
    <property type="evidence" value="ECO:0007669"/>
    <property type="project" value="TreeGrafter"/>
</dbReference>
<feature type="transmembrane region" description="Helical" evidence="6">
    <location>
        <begin position="375"/>
        <end position="395"/>
    </location>
</feature>
<organism evidence="8 9">
    <name type="scientific">Cryoendolithus antarcticus</name>
    <dbReference type="NCBI Taxonomy" id="1507870"/>
    <lineage>
        <taxon>Eukaryota</taxon>
        <taxon>Fungi</taxon>
        <taxon>Dikarya</taxon>
        <taxon>Ascomycota</taxon>
        <taxon>Pezizomycotina</taxon>
        <taxon>Dothideomycetes</taxon>
        <taxon>Dothideomycetidae</taxon>
        <taxon>Cladosporiales</taxon>
        <taxon>Cladosporiaceae</taxon>
        <taxon>Cryoendolithus</taxon>
    </lineage>
</organism>
<dbReference type="Pfam" id="PF07690">
    <property type="entry name" value="MFS_1"/>
    <property type="match status" value="1"/>
</dbReference>
<evidence type="ECO:0000256" key="2">
    <source>
        <dbReference type="ARBA" id="ARBA00022692"/>
    </source>
</evidence>
<dbReference type="OrthoDB" id="5215911at2759"/>
<dbReference type="STRING" id="1507870.A0A1V8SXS9"/>
<proteinExistence type="predicted"/>
<dbReference type="PANTHER" id="PTHR23501:SF198">
    <property type="entry name" value="AZOLE RESISTANCE PROTEIN 1-RELATED"/>
    <property type="match status" value="1"/>
</dbReference>
<dbReference type="PROSITE" id="PS50850">
    <property type="entry name" value="MFS"/>
    <property type="match status" value="1"/>
</dbReference>
<dbReference type="InParanoid" id="A0A1V8SXS9"/>
<feature type="domain" description="Major facilitator superfamily (MFS) profile" evidence="7">
    <location>
        <begin position="45"/>
        <end position="539"/>
    </location>
</feature>
<dbReference type="Proteomes" id="UP000192596">
    <property type="component" value="Unassembled WGS sequence"/>
</dbReference>
<dbReference type="FunCoup" id="A0A1V8SXS9">
    <property type="interactions" value="108"/>
</dbReference>
<evidence type="ECO:0000259" key="7">
    <source>
        <dbReference type="PROSITE" id="PS50850"/>
    </source>
</evidence>
<dbReference type="InterPro" id="IPR011701">
    <property type="entry name" value="MFS"/>
</dbReference>
<dbReference type="SUPFAM" id="SSF103473">
    <property type="entry name" value="MFS general substrate transporter"/>
    <property type="match status" value="1"/>
</dbReference>
<feature type="transmembrane region" description="Helical" evidence="6">
    <location>
        <begin position="80"/>
        <end position="102"/>
    </location>
</feature>
<dbReference type="Gene3D" id="1.20.1250.20">
    <property type="entry name" value="MFS general substrate transporter like domains"/>
    <property type="match status" value="2"/>
</dbReference>
<feature type="transmembrane region" description="Helical" evidence="6">
    <location>
        <begin position="345"/>
        <end position="363"/>
    </location>
</feature>
<evidence type="ECO:0000256" key="1">
    <source>
        <dbReference type="ARBA" id="ARBA00004141"/>
    </source>
</evidence>
<keyword evidence="2 6" id="KW-0812">Transmembrane</keyword>
<evidence type="ECO:0000313" key="8">
    <source>
        <dbReference type="EMBL" id="OQO03879.1"/>
    </source>
</evidence>
<protein>
    <recommendedName>
        <fullName evidence="7">Major facilitator superfamily (MFS) profile domain-containing protein</fullName>
    </recommendedName>
</protein>
<evidence type="ECO:0000256" key="5">
    <source>
        <dbReference type="SAM" id="MobiDB-lite"/>
    </source>
</evidence>
<sequence length="568" mass="60312">MSASDDRTPLLAVDTSSSPAIGTQDAVDDNIENSKRSTGFKFAIVFACILLGDFFVGYDTSCVATLTPVITAEFHAIDNMGWYGIAYVLAMASTVLTFGQLYNMYPMKAIFLASFATFALGSAISATAASSLMFIVGRAVSGLGGSGIFAGGTIIVAHTTPLKYRPIFQSLSGGMECIALALGPIASGVIEGWSSWRVAFAVIVPVCVINIIAIGLLVDNLPKPEDSTLSTLQKFRTLDLAGFITFMPGIIVLIMALQFGGVTIEWSDWRMTILLLTSAVLAVVFFTVQWQAGSKGMFPLGLLKDRTVALGAITQFSVSASLFVIGFYLPLYFQTLLLAFPLQSSLLYLPTAVSFAISILLAGPLVTRIGYYTPVSALGSLLLTLGSLHIVRTLVYPAPMAIEGYSWIIAQALFGTGAGLVFGQAYTAVQVVLAARPDDVTTALVVLSFCQELGGIAALAVCQNVFLSRLSTRLEKIVPGVETKQIMDAGREGWEGLVPEALVQEVLGAYGETLTEVFWVGVVAALGTWAALGGVWGSVREEITHSKEADEETSPALAFDEDAAQRSR</sequence>
<dbReference type="GO" id="GO:0022857">
    <property type="term" value="F:transmembrane transporter activity"/>
    <property type="evidence" value="ECO:0007669"/>
    <property type="project" value="InterPro"/>
</dbReference>
<evidence type="ECO:0000256" key="6">
    <source>
        <dbReference type="SAM" id="Phobius"/>
    </source>
</evidence>
<feature type="transmembrane region" description="Helical" evidence="6">
    <location>
        <begin position="407"/>
        <end position="429"/>
    </location>
</feature>
<comment type="subcellular location">
    <subcellularLocation>
        <location evidence="1">Membrane</location>
        <topology evidence="1">Multi-pass membrane protein</topology>
    </subcellularLocation>
</comment>
<dbReference type="PANTHER" id="PTHR23501">
    <property type="entry name" value="MAJOR FACILITATOR SUPERFAMILY"/>
    <property type="match status" value="1"/>
</dbReference>
<comment type="caution">
    <text evidence="8">The sequence shown here is derived from an EMBL/GenBank/DDBJ whole genome shotgun (WGS) entry which is preliminary data.</text>
</comment>
<feature type="transmembrane region" description="Helical" evidence="6">
    <location>
        <begin position="109"/>
        <end position="129"/>
    </location>
</feature>
<feature type="transmembrane region" description="Helical" evidence="6">
    <location>
        <begin position="196"/>
        <end position="218"/>
    </location>
</feature>
<feature type="transmembrane region" description="Helical" evidence="6">
    <location>
        <begin position="135"/>
        <end position="156"/>
    </location>
</feature>
<feature type="region of interest" description="Disordered" evidence="5">
    <location>
        <begin position="545"/>
        <end position="568"/>
    </location>
</feature>
<dbReference type="InterPro" id="IPR036259">
    <property type="entry name" value="MFS_trans_sf"/>
</dbReference>
<dbReference type="InterPro" id="IPR020846">
    <property type="entry name" value="MFS_dom"/>
</dbReference>